<comment type="caution">
    <text evidence="2">The sequence shown here is derived from an EMBL/GenBank/DDBJ whole genome shotgun (WGS) entry which is preliminary data.</text>
</comment>
<dbReference type="AlphaFoldDB" id="A0A2A4GDK5"/>
<dbReference type="SUPFAM" id="SSF54001">
    <property type="entry name" value="Cysteine proteinases"/>
    <property type="match status" value="1"/>
</dbReference>
<dbReference type="Gene3D" id="1.10.3670.10">
    <property type="entry name" value="Putative xylanase like domain"/>
    <property type="match status" value="1"/>
</dbReference>
<dbReference type="InterPro" id="IPR010846">
    <property type="entry name" value="AmiA-like"/>
</dbReference>
<organism evidence="2 3">
    <name type="scientific">Sediminicola luteus</name>
    <dbReference type="NCBI Taxonomy" id="319238"/>
    <lineage>
        <taxon>Bacteria</taxon>
        <taxon>Pseudomonadati</taxon>
        <taxon>Bacteroidota</taxon>
        <taxon>Flavobacteriia</taxon>
        <taxon>Flavobacteriales</taxon>
        <taxon>Flavobacteriaceae</taxon>
        <taxon>Sediminicola</taxon>
    </lineage>
</organism>
<dbReference type="RefSeq" id="WP_097442054.1">
    <property type="nucleotide sequence ID" value="NZ_NBWU01000001.1"/>
</dbReference>
<reference evidence="2 3" key="1">
    <citation type="submission" date="2017-04" db="EMBL/GenBank/DDBJ databases">
        <title>A new member of the family Flavobacteriaceae isolated from ascidians.</title>
        <authorList>
            <person name="Chen L."/>
        </authorList>
    </citation>
    <scope>NUCLEOTIDE SEQUENCE [LARGE SCALE GENOMIC DNA]</scope>
    <source>
        <strain evidence="2 3">HQA918</strain>
    </source>
</reference>
<proteinExistence type="predicted"/>
<dbReference type="OrthoDB" id="1409585at2"/>
<evidence type="ECO:0008006" key="4">
    <source>
        <dbReference type="Google" id="ProtNLM"/>
    </source>
</evidence>
<feature type="chain" id="PRO_5012336345" description="DUF1460 domain-containing protein" evidence="1">
    <location>
        <begin position="20"/>
        <end position="281"/>
    </location>
</feature>
<name>A0A2A4GDK5_9FLAO</name>
<dbReference type="EMBL" id="NBWU01000001">
    <property type="protein sequence ID" value="PCE66533.1"/>
    <property type="molecule type" value="Genomic_DNA"/>
</dbReference>
<keyword evidence="1" id="KW-0732">Signal</keyword>
<dbReference type="Pfam" id="PF07313">
    <property type="entry name" value="AmiA-like"/>
    <property type="match status" value="1"/>
</dbReference>
<gene>
    <name evidence="2" type="ORF">B7P33_04345</name>
</gene>
<dbReference type="InterPro" id="IPR038765">
    <property type="entry name" value="Papain-like_cys_pep_sf"/>
</dbReference>
<evidence type="ECO:0000313" key="2">
    <source>
        <dbReference type="EMBL" id="PCE66533.1"/>
    </source>
</evidence>
<dbReference type="Gene3D" id="2.30.260.10">
    <property type="entry name" value="putative xylanase like domain"/>
    <property type="match status" value="1"/>
</dbReference>
<keyword evidence="3" id="KW-1185">Reference proteome</keyword>
<evidence type="ECO:0000256" key="1">
    <source>
        <dbReference type="SAM" id="SignalP"/>
    </source>
</evidence>
<feature type="signal peptide" evidence="1">
    <location>
        <begin position="1"/>
        <end position="19"/>
    </location>
</feature>
<sequence>MYRYLLIVFCLLQFSPGSAQQISCSPADKKAALTKIEALNQANLAQMDMGDLMEFIGKSFLQTPYVAQTLEVGDTESLVVNLHGLDCTTYVENVLALACMVQEGKTSFEDFLDNLETIRYYNGKLNGYGSRLHYFTAWIANNQSKGLVTDITAQLGGERLEKEIDFMGTHRKSYPFLQDDKNYQDILAMEARMKQHQLWVLPQNKIKAVEDKIHPGDILALATSIKGLDVTHTGLATKVNGRLHLLHASSKNKEVEVSEKPLVDYLKGIKSNIGIIVVRPQ</sequence>
<protein>
    <recommendedName>
        <fullName evidence="4">DUF1460 domain-containing protein</fullName>
    </recommendedName>
</protein>
<dbReference type="Proteomes" id="UP000219559">
    <property type="component" value="Unassembled WGS sequence"/>
</dbReference>
<accession>A0A2A4GDK5</accession>
<evidence type="ECO:0000313" key="3">
    <source>
        <dbReference type="Proteomes" id="UP000219559"/>
    </source>
</evidence>